<evidence type="ECO:0000313" key="2">
    <source>
        <dbReference type="EMBL" id="KAF4312190.1"/>
    </source>
</evidence>
<organism evidence="2 3">
    <name type="scientific">Botryosphaeria dothidea</name>
    <dbReference type="NCBI Taxonomy" id="55169"/>
    <lineage>
        <taxon>Eukaryota</taxon>
        <taxon>Fungi</taxon>
        <taxon>Dikarya</taxon>
        <taxon>Ascomycota</taxon>
        <taxon>Pezizomycotina</taxon>
        <taxon>Dothideomycetes</taxon>
        <taxon>Dothideomycetes incertae sedis</taxon>
        <taxon>Botryosphaeriales</taxon>
        <taxon>Botryosphaeriaceae</taxon>
        <taxon>Botryosphaeria</taxon>
    </lineage>
</organism>
<accession>A0A8H4N7Q5</accession>
<evidence type="ECO:0000313" key="3">
    <source>
        <dbReference type="Proteomes" id="UP000572817"/>
    </source>
</evidence>
<keyword evidence="3" id="KW-1185">Reference proteome</keyword>
<protein>
    <submittedName>
        <fullName evidence="2">Uncharacterized protein</fullName>
    </submittedName>
</protein>
<sequence length="255" mass="28565">MSRSTISDASFTTACEEQPPQRASQRTAPHTHWLPPSVLAQNRQRAAAAKMPAGKPDTTTTSAGGGATTTPPPTETHLPPSARAPHPHWLTPTPAPAAHVTTQRRPLPILTIPRSQPPPTAQPARAPLRPRRSARARAPLPPVFERKDEWEEDDDGASDDSAKTTASRRMRRMQSDWVRVGEEREAASEAWEEVREGETDVGVWEDEEREREAEEDRGGEDEEWEEVREEDAERWERLSVKVFVGTLWKALVKMQ</sequence>
<dbReference type="EMBL" id="WWBZ02000007">
    <property type="protein sequence ID" value="KAF4312190.1"/>
    <property type="molecule type" value="Genomic_DNA"/>
</dbReference>
<feature type="compositionally biased region" description="Polar residues" evidence="1">
    <location>
        <begin position="1"/>
        <end position="28"/>
    </location>
</feature>
<dbReference type="AlphaFoldDB" id="A0A8H4N7Q5"/>
<reference evidence="2" key="1">
    <citation type="submission" date="2020-04" db="EMBL/GenBank/DDBJ databases">
        <title>Genome Assembly and Annotation of Botryosphaeria dothidea sdau 11-99, a Latent Pathogen of Apple Fruit Ring Rot in China.</title>
        <authorList>
            <person name="Yu C."/>
            <person name="Diao Y."/>
            <person name="Lu Q."/>
            <person name="Zhao J."/>
            <person name="Cui S."/>
            <person name="Peng C."/>
            <person name="He B."/>
            <person name="Liu H."/>
        </authorList>
    </citation>
    <scope>NUCLEOTIDE SEQUENCE [LARGE SCALE GENOMIC DNA]</scope>
    <source>
        <strain evidence="2">Sdau11-99</strain>
    </source>
</reference>
<dbReference type="Proteomes" id="UP000572817">
    <property type="component" value="Unassembled WGS sequence"/>
</dbReference>
<feature type="region of interest" description="Disordered" evidence="1">
    <location>
        <begin position="1"/>
        <end position="229"/>
    </location>
</feature>
<name>A0A8H4N7Q5_9PEZI</name>
<comment type="caution">
    <text evidence="2">The sequence shown here is derived from an EMBL/GenBank/DDBJ whole genome shotgun (WGS) entry which is preliminary data.</text>
</comment>
<feature type="compositionally biased region" description="Acidic residues" evidence="1">
    <location>
        <begin position="217"/>
        <end position="229"/>
    </location>
</feature>
<proteinExistence type="predicted"/>
<evidence type="ECO:0000256" key="1">
    <source>
        <dbReference type="SAM" id="MobiDB-lite"/>
    </source>
</evidence>
<feature type="compositionally biased region" description="Basic and acidic residues" evidence="1">
    <location>
        <begin position="179"/>
        <end position="198"/>
    </location>
</feature>
<gene>
    <name evidence="2" type="ORF">GTA08_BOTSDO12339</name>
</gene>